<dbReference type="OrthoDB" id="9811589at2"/>
<reference evidence="2 3" key="1">
    <citation type="submission" date="2018-06" db="EMBL/GenBank/DDBJ databases">
        <title>Freshwater and sediment microbial communities from various areas in North America, analyzing microbe dynamics in response to fracking.</title>
        <authorList>
            <person name="Lamendella R."/>
        </authorList>
    </citation>
    <scope>NUCLEOTIDE SEQUENCE [LARGE SCALE GENOMIC DNA]</scope>
    <source>
        <strain evidence="2 3">14_TX</strain>
    </source>
</reference>
<gene>
    <name evidence="2" type="ORF">DFO70_103384</name>
</gene>
<name>A0A366K2I9_CYTFI</name>
<dbReference type="Pfam" id="PF03848">
    <property type="entry name" value="TehB"/>
    <property type="match status" value="1"/>
</dbReference>
<dbReference type="Proteomes" id="UP000252731">
    <property type="component" value="Unassembled WGS sequence"/>
</dbReference>
<comment type="caution">
    <text evidence="2">The sequence shown here is derived from an EMBL/GenBank/DDBJ whole genome shotgun (WGS) entry which is preliminary data.</text>
</comment>
<dbReference type="AlphaFoldDB" id="A0A366K2I9"/>
<dbReference type="InterPro" id="IPR029063">
    <property type="entry name" value="SAM-dependent_MTases_sf"/>
</dbReference>
<evidence type="ECO:0000259" key="1">
    <source>
        <dbReference type="Pfam" id="PF03848"/>
    </source>
</evidence>
<evidence type="ECO:0000313" key="3">
    <source>
        <dbReference type="Proteomes" id="UP000252731"/>
    </source>
</evidence>
<protein>
    <submittedName>
        <fullName evidence="2">Tellurite resistance protein TehB</fullName>
    </submittedName>
</protein>
<sequence>MEPFWERAYLDDEVETFGKPSEEVINVSKHLHRNSKILDLGCGDGRHAIYLARMGHIVDAIDISKAGIAKVNRIKEKLNLTNLRGFVRDATNYSSLTVHMI</sequence>
<dbReference type="InterPro" id="IPR015985">
    <property type="entry name" value="TehB-like_dom"/>
</dbReference>
<keyword evidence="3" id="KW-1185">Reference proteome</keyword>
<evidence type="ECO:0000313" key="2">
    <source>
        <dbReference type="EMBL" id="RBP95343.1"/>
    </source>
</evidence>
<dbReference type="RefSeq" id="WP_113882028.1">
    <property type="nucleotide sequence ID" value="NZ_QNSF01000003.1"/>
</dbReference>
<accession>A0A366K2I9</accession>
<dbReference type="EMBL" id="QNSF01000003">
    <property type="protein sequence ID" value="RBP95343.1"/>
    <property type="molecule type" value="Genomic_DNA"/>
</dbReference>
<dbReference type="CDD" id="cd02440">
    <property type="entry name" value="AdoMet_MTases"/>
    <property type="match status" value="1"/>
</dbReference>
<proteinExistence type="predicted"/>
<dbReference type="SUPFAM" id="SSF53335">
    <property type="entry name" value="S-adenosyl-L-methionine-dependent methyltransferases"/>
    <property type="match status" value="1"/>
</dbReference>
<dbReference type="Gene3D" id="3.40.50.150">
    <property type="entry name" value="Vaccinia Virus protein VP39"/>
    <property type="match status" value="1"/>
</dbReference>
<feature type="domain" description="Tellurite resistance methyltransferase TehB-like" evidence="1">
    <location>
        <begin position="21"/>
        <end position="90"/>
    </location>
</feature>
<organism evidence="2 3">
    <name type="scientific">Cytobacillus firmus</name>
    <name type="common">Bacillus firmus</name>
    <dbReference type="NCBI Taxonomy" id="1399"/>
    <lineage>
        <taxon>Bacteria</taxon>
        <taxon>Bacillati</taxon>
        <taxon>Bacillota</taxon>
        <taxon>Bacilli</taxon>
        <taxon>Bacillales</taxon>
        <taxon>Bacillaceae</taxon>
        <taxon>Cytobacillus</taxon>
    </lineage>
</organism>